<dbReference type="OrthoDB" id="9809127at2"/>
<comment type="caution">
    <text evidence="2">The sequence shown here is derived from an EMBL/GenBank/DDBJ whole genome shotgun (WGS) entry which is preliminary data.</text>
</comment>
<gene>
    <name evidence="2" type="ORF">BSZ39_05455</name>
</gene>
<protein>
    <recommendedName>
        <fullName evidence="1">FeoB-type G domain-containing protein</fullName>
    </recommendedName>
</protein>
<dbReference type="PANTHER" id="PTHR43185:SF1">
    <property type="entry name" value="FE(2+) TRANSPORTER FEOB"/>
    <property type="match status" value="1"/>
</dbReference>
<dbReference type="InterPro" id="IPR027417">
    <property type="entry name" value="P-loop_NTPase"/>
</dbReference>
<keyword evidence="3" id="KW-1185">Reference proteome</keyword>
<dbReference type="PRINTS" id="PR00326">
    <property type="entry name" value="GTP1OBG"/>
</dbReference>
<dbReference type="PROSITE" id="PS51711">
    <property type="entry name" value="G_FEOB"/>
    <property type="match status" value="1"/>
</dbReference>
<dbReference type="Proteomes" id="UP000185628">
    <property type="component" value="Unassembled WGS sequence"/>
</dbReference>
<dbReference type="RefSeq" id="WP_073716365.1">
    <property type="nucleotide sequence ID" value="NZ_MQVR01000024.1"/>
</dbReference>
<evidence type="ECO:0000313" key="2">
    <source>
        <dbReference type="EMBL" id="OKL54166.1"/>
    </source>
</evidence>
<proteinExistence type="predicted"/>
<sequence>MQLVGNPNTGKSTLFNHLTGSHQEVRNAPGTTVEMMQGEWKALGAHLTDLPGTYSLLAKSPDEQMTADAIAARDTDLTLVLLDATALPRRSTCSVRSRTTARPSSPCVR</sequence>
<feature type="domain" description="FeoB-type G" evidence="1">
    <location>
        <begin position="1"/>
        <end position="109"/>
    </location>
</feature>
<dbReference type="GO" id="GO:0005886">
    <property type="term" value="C:plasma membrane"/>
    <property type="evidence" value="ECO:0007669"/>
    <property type="project" value="TreeGrafter"/>
</dbReference>
<dbReference type="InterPro" id="IPR006073">
    <property type="entry name" value="GTP-bd"/>
</dbReference>
<dbReference type="SUPFAM" id="SSF52540">
    <property type="entry name" value="P-loop containing nucleoside triphosphate hydrolases"/>
    <property type="match status" value="1"/>
</dbReference>
<name>A0A1Q5Q2X3_9ACTO</name>
<dbReference type="PANTHER" id="PTHR43185">
    <property type="entry name" value="FERROUS IRON TRANSPORT PROTEIN B"/>
    <property type="match status" value="1"/>
</dbReference>
<evidence type="ECO:0000313" key="3">
    <source>
        <dbReference type="Proteomes" id="UP000185628"/>
    </source>
</evidence>
<accession>A0A1Q5Q2X3</accession>
<dbReference type="Pfam" id="PF02421">
    <property type="entry name" value="FeoB_N"/>
    <property type="match status" value="1"/>
</dbReference>
<dbReference type="Gene3D" id="3.40.50.300">
    <property type="entry name" value="P-loop containing nucleotide triphosphate hydrolases"/>
    <property type="match status" value="1"/>
</dbReference>
<reference evidence="3" key="1">
    <citation type="submission" date="2016-12" db="EMBL/GenBank/DDBJ databases">
        <authorList>
            <person name="Meng X."/>
        </authorList>
    </citation>
    <scope>NUCLEOTIDE SEQUENCE [LARGE SCALE GENOMIC DNA]</scope>
    <source>
        <strain evidence="3">DSM 19116</strain>
    </source>
</reference>
<evidence type="ECO:0000259" key="1">
    <source>
        <dbReference type="PROSITE" id="PS51711"/>
    </source>
</evidence>
<dbReference type="GO" id="GO:0005525">
    <property type="term" value="F:GTP binding"/>
    <property type="evidence" value="ECO:0007669"/>
    <property type="project" value="InterPro"/>
</dbReference>
<dbReference type="InterPro" id="IPR050860">
    <property type="entry name" value="FeoB_GTPase"/>
</dbReference>
<organism evidence="2 3">
    <name type="scientific">Bowdeniella nasicola</name>
    <dbReference type="NCBI Taxonomy" id="208480"/>
    <lineage>
        <taxon>Bacteria</taxon>
        <taxon>Bacillati</taxon>
        <taxon>Actinomycetota</taxon>
        <taxon>Actinomycetes</taxon>
        <taxon>Actinomycetales</taxon>
        <taxon>Actinomycetaceae</taxon>
        <taxon>Bowdeniella</taxon>
    </lineage>
</organism>
<dbReference type="EMBL" id="MQVR01000024">
    <property type="protein sequence ID" value="OKL54166.1"/>
    <property type="molecule type" value="Genomic_DNA"/>
</dbReference>
<dbReference type="InterPro" id="IPR030389">
    <property type="entry name" value="G_FEOB_dom"/>
</dbReference>
<dbReference type="GO" id="GO:0015093">
    <property type="term" value="F:ferrous iron transmembrane transporter activity"/>
    <property type="evidence" value="ECO:0007669"/>
    <property type="project" value="TreeGrafter"/>
</dbReference>
<dbReference type="STRING" id="208480.SAMN02910418_00604"/>
<dbReference type="AlphaFoldDB" id="A0A1Q5Q2X3"/>